<accession>A0A347ZSV3</accession>
<dbReference type="Pfam" id="PF12680">
    <property type="entry name" value="SnoaL_2"/>
    <property type="match status" value="1"/>
</dbReference>
<name>A0A347ZSV3_9CHLR</name>
<dbReference type="InterPro" id="IPR032710">
    <property type="entry name" value="NTF2-like_dom_sf"/>
</dbReference>
<reference evidence="2 3" key="1">
    <citation type="submission" date="2018-08" db="EMBL/GenBank/DDBJ databases">
        <title>Genomic Encyclopedia of Type Strains, Phase IV (KMG-IV): sequencing the most valuable type-strain genomes for metagenomic binning, comparative biology and taxonomic classification.</title>
        <authorList>
            <person name="Goeker M."/>
        </authorList>
    </citation>
    <scope>NUCLEOTIDE SEQUENCE [LARGE SCALE GENOMIC DNA]</scope>
    <source>
        <strain evidence="2 3">DSM 23923</strain>
    </source>
</reference>
<evidence type="ECO:0000259" key="1">
    <source>
        <dbReference type="Pfam" id="PF12680"/>
    </source>
</evidence>
<dbReference type="OrthoDB" id="1877836at2"/>
<dbReference type="Gene3D" id="3.10.450.50">
    <property type="match status" value="1"/>
</dbReference>
<dbReference type="InterPro" id="IPR037401">
    <property type="entry name" value="SnoaL-like"/>
</dbReference>
<proteinExistence type="predicted"/>
<protein>
    <submittedName>
        <fullName evidence="2">SnoaL-like protein</fullName>
    </submittedName>
</protein>
<keyword evidence="3" id="KW-1185">Reference proteome</keyword>
<dbReference type="RefSeq" id="WP_116224190.1">
    <property type="nucleotide sequence ID" value="NZ_AP018437.1"/>
</dbReference>
<sequence length="363" mass="41189">MTAPVGKGFYIWKIPNCEDGDIEKIAYTAYRAGLSYVLVKIANGIYDYNYDSSTGADLVGPLAEELAKRDIKVWGWHYVFGDLPKDEAKAAIRQISKLPLAGYVIDAEGEYVGKYTPCRTFMNELRNAYPDFPMALSSYRYPDYHNDLPWSDFLSKCDLNMPQVYWEQAHNPGEQLEKSLSQFTKNWSPFRPLVPTGAAYGGSGWYPTADDITEFMDKAVELNMSGVSFWSWDYCRLKLPLIWETIADYEWPTDPNPDLDITESLINAFNNTDINAIAKLYTDDAIHITAARTIQGQSALKSYYTQLLNVDYMNAAFEITELSGEDPTRYFTWEATYSDGTVKSGMDTIGISDSKIIYHYSTL</sequence>
<evidence type="ECO:0000313" key="2">
    <source>
        <dbReference type="EMBL" id="REG11042.1"/>
    </source>
</evidence>
<dbReference type="Proteomes" id="UP000256388">
    <property type="component" value="Unassembled WGS sequence"/>
</dbReference>
<dbReference type="AlphaFoldDB" id="A0A347ZSV3"/>
<dbReference type="SUPFAM" id="SSF54427">
    <property type="entry name" value="NTF2-like"/>
    <property type="match status" value="1"/>
</dbReference>
<dbReference type="SUPFAM" id="SSF51445">
    <property type="entry name" value="(Trans)glycosidases"/>
    <property type="match status" value="1"/>
</dbReference>
<feature type="domain" description="SnoaL-like" evidence="1">
    <location>
        <begin position="264"/>
        <end position="359"/>
    </location>
</feature>
<comment type="caution">
    <text evidence="2">The sequence shown here is derived from an EMBL/GenBank/DDBJ whole genome shotgun (WGS) entry which is preliminary data.</text>
</comment>
<gene>
    <name evidence="2" type="ORF">DFR64_0914</name>
</gene>
<evidence type="ECO:0000313" key="3">
    <source>
        <dbReference type="Proteomes" id="UP000256388"/>
    </source>
</evidence>
<dbReference type="InterPro" id="IPR017853">
    <property type="entry name" value="GH"/>
</dbReference>
<dbReference type="EMBL" id="QUMS01000001">
    <property type="protein sequence ID" value="REG11042.1"/>
    <property type="molecule type" value="Genomic_DNA"/>
</dbReference>
<organism evidence="2 3">
    <name type="scientific">Pelolinea submarina</name>
    <dbReference type="NCBI Taxonomy" id="913107"/>
    <lineage>
        <taxon>Bacteria</taxon>
        <taxon>Bacillati</taxon>
        <taxon>Chloroflexota</taxon>
        <taxon>Anaerolineae</taxon>
        <taxon>Anaerolineales</taxon>
        <taxon>Anaerolineaceae</taxon>
        <taxon>Pelolinea</taxon>
    </lineage>
</organism>